<dbReference type="EMBL" id="OX596112">
    <property type="protein sequence ID" value="CAN0384833.1"/>
    <property type="molecule type" value="Genomic_DNA"/>
</dbReference>
<sequence length="70" mass="7898">MTGRSQEKPPEPGPHLNHLLQKSRCGNPFQNQEVGTYHVREYVRSLGAEVMMVERQEALRAQDAYAAMAS</sequence>
<name>A0AC59ZDG2_RANTA</name>
<evidence type="ECO:0000313" key="1">
    <source>
        <dbReference type="EMBL" id="CAN0384833.1"/>
    </source>
</evidence>
<accession>A0AC59ZDG2</accession>
<protein>
    <submittedName>
        <fullName evidence="1">Uncharacterized protein</fullName>
    </submittedName>
</protein>
<proteinExistence type="predicted"/>
<reference evidence="1" key="1">
    <citation type="submission" date="2023-05" db="EMBL/GenBank/DDBJ databases">
        <authorList>
            <consortium name="ELIXIR-Norway"/>
        </authorList>
    </citation>
    <scope>NUCLEOTIDE SEQUENCE</scope>
</reference>
<gene>
    <name evidence="1" type="ORF">MRATA1EN22A_LOCUS17157</name>
</gene>
<reference evidence="1" key="2">
    <citation type="submission" date="2025-03" db="EMBL/GenBank/DDBJ databases">
        <authorList>
            <consortium name="ELIXIR-Norway"/>
            <consortium name="Elixir Norway"/>
        </authorList>
    </citation>
    <scope>NUCLEOTIDE SEQUENCE</scope>
</reference>
<evidence type="ECO:0000313" key="2">
    <source>
        <dbReference type="Proteomes" id="UP001162501"/>
    </source>
</evidence>
<dbReference type="Proteomes" id="UP001162501">
    <property type="component" value="Chromosome 28"/>
</dbReference>
<organism evidence="1 2">
    <name type="scientific">Rangifer tarandus platyrhynchus</name>
    <name type="common">Svalbard reindeer</name>
    <dbReference type="NCBI Taxonomy" id="3082113"/>
    <lineage>
        <taxon>Eukaryota</taxon>
        <taxon>Metazoa</taxon>
        <taxon>Chordata</taxon>
        <taxon>Craniata</taxon>
        <taxon>Vertebrata</taxon>
        <taxon>Euteleostomi</taxon>
        <taxon>Mammalia</taxon>
        <taxon>Eutheria</taxon>
        <taxon>Laurasiatheria</taxon>
        <taxon>Artiodactyla</taxon>
        <taxon>Ruminantia</taxon>
        <taxon>Pecora</taxon>
        <taxon>Cervidae</taxon>
        <taxon>Odocoileinae</taxon>
        <taxon>Rangifer</taxon>
    </lineage>
</organism>